<evidence type="ECO:0000313" key="8">
    <source>
        <dbReference type="EMBL" id="PZD74226.1"/>
    </source>
</evidence>
<evidence type="ECO:0000256" key="6">
    <source>
        <dbReference type="RuleBase" id="RU362028"/>
    </source>
</evidence>
<keyword evidence="3 6" id="KW-0413">Isomerase</keyword>
<dbReference type="Proteomes" id="UP000248857">
    <property type="component" value="Unassembled WGS sequence"/>
</dbReference>
<dbReference type="SMART" id="SM00363">
    <property type="entry name" value="S4"/>
    <property type="match status" value="1"/>
</dbReference>
<feature type="domain" description="RNA-binding S4" evidence="7">
    <location>
        <begin position="14"/>
        <end position="78"/>
    </location>
</feature>
<reference evidence="8 9" key="1">
    <citation type="journal article" date="2018" name="Sci. Rep.">
        <title>A novel species of the marine cyanobacterium Acaryochloris with a unique pigment content and lifestyle.</title>
        <authorList>
            <person name="Partensky F."/>
            <person name="Six C."/>
            <person name="Ratin M."/>
            <person name="Garczarek L."/>
            <person name="Vaulot D."/>
            <person name="Probert I."/>
            <person name="Calteau A."/>
            <person name="Gourvil P."/>
            <person name="Marie D."/>
            <person name="Grebert T."/>
            <person name="Bouchier C."/>
            <person name="Le Panse S."/>
            <person name="Gachenot M."/>
            <person name="Rodriguez F."/>
            <person name="Garrido J.L."/>
        </authorList>
    </citation>
    <scope>NUCLEOTIDE SEQUENCE [LARGE SCALE GENOMIC DNA]</scope>
    <source>
        <strain evidence="8 9">RCC1774</strain>
    </source>
</reference>
<dbReference type="Gene3D" id="3.10.290.10">
    <property type="entry name" value="RNA-binding S4 domain"/>
    <property type="match status" value="1"/>
</dbReference>
<dbReference type="GO" id="GO:0120159">
    <property type="term" value="F:rRNA pseudouridine synthase activity"/>
    <property type="evidence" value="ECO:0007669"/>
    <property type="project" value="UniProtKB-ARBA"/>
</dbReference>
<name>A0A2W1JLY6_9CYAN</name>
<dbReference type="GO" id="GO:0003723">
    <property type="term" value="F:RNA binding"/>
    <property type="evidence" value="ECO:0007669"/>
    <property type="project" value="UniProtKB-KW"/>
</dbReference>
<dbReference type="InterPro" id="IPR036986">
    <property type="entry name" value="S4_RNA-bd_sf"/>
</dbReference>
<dbReference type="PANTHER" id="PTHR21600">
    <property type="entry name" value="MITOCHONDRIAL RNA PSEUDOURIDINE SYNTHASE"/>
    <property type="match status" value="1"/>
</dbReference>
<accession>A0A2W1JLY6</accession>
<dbReference type="EC" id="5.4.99.-" evidence="6"/>
<dbReference type="EMBL" id="PQWO01000003">
    <property type="protein sequence ID" value="PZD74226.1"/>
    <property type="molecule type" value="Genomic_DNA"/>
</dbReference>
<organism evidence="8 9">
    <name type="scientific">Acaryochloris thomasi RCC1774</name>
    <dbReference type="NCBI Taxonomy" id="1764569"/>
    <lineage>
        <taxon>Bacteria</taxon>
        <taxon>Bacillati</taxon>
        <taxon>Cyanobacteriota</taxon>
        <taxon>Cyanophyceae</taxon>
        <taxon>Acaryochloridales</taxon>
        <taxon>Acaryochloridaceae</taxon>
        <taxon>Acaryochloris</taxon>
        <taxon>Acaryochloris thomasi</taxon>
    </lineage>
</organism>
<dbReference type="InterPro" id="IPR002942">
    <property type="entry name" value="S4_RNA-bd"/>
</dbReference>
<dbReference type="RefSeq" id="WP_110985331.1">
    <property type="nucleotide sequence ID" value="NZ_CAWNWM010000003.1"/>
</dbReference>
<evidence type="ECO:0000256" key="5">
    <source>
        <dbReference type="PROSITE-ProRule" id="PRU00182"/>
    </source>
</evidence>
<gene>
    <name evidence="8" type="primary">rluD_2</name>
    <name evidence="8" type="ORF">C1752_01370</name>
</gene>
<dbReference type="CDD" id="cd00165">
    <property type="entry name" value="S4"/>
    <property type="match status" value="1"/>
</dbReference>
<comment type="caution">
    <text evidence="8">The sequence shown here is derived from an EMBL/GenBank/DDBJ whole genome shotgun (WGS) entry which is preliminary data.</text>
</comment>
<dbReference type="CDD" id="cd02869">
    <property type="entry name" value="PseudoU_synth_RluA_like"/>
    <property type="match status" value="1"/>
</dbReference>
<dbReference type="InterPro" id="IPR006145">
    <property type="entry name" value="PsdUridine_synth_RsuA/RluA"/>
</dbReference>
<dbReference type="Pfam" id="PF00849">
    <property type="entry name" value="PseudoU_synth_2"/>
    <property type="match status" value="1"/>
</dbReference>
<sequence>MTEFCYRLTEDSGQRLDRWLAGQSEISRSHLQRLIEQGHVQVNQQVCQSKKHLLQVGDQVLVTLPEPEPLSLEPEAIPLDILYEDDHFLIVNKPVGLVVHPAPGHATGTLVHALLAHCQKPDGTTSLSGIGGVERPGIVHRLDKDTTGVIAIAKTDQAHHHLQAQIAARTAKREYLAVVYGQPSTDSGKIDRPIGRHPVDRIKMAIIPEEEGGRSAVTHWQVRERLGNYALMHFQLETGRTHQIRVHCADQGWPIIGDPLYSRGKSVGVNLPGQALHAWQLTLQHPVTVEEIQVQAPLPETFAKLLRRLKIYMDGL</sequence>
<dbReference type="SUPFAM" id="SSF55120">
    <property type="entry name" value="Pseudouridine synthase"/>
    <property type="match status" value="1"/>
</dbReference>
<feature type="active site" evidence="4">
    <location>
        <position position="143"/>
    </location>
</feature>
<evidence type="ECO:0000256" key="4">
    <source>
        <dbReference type="PIRSR" id="PIRSR606225-1"/>
    </source>
</evidence>
<evidence type="ECO:0000313" key="9">
    <source>
        <dbReference type="Proteomes" id="UP000248857"/>
    </source>
</evidence>
<evidence type="ECO:0000256" key="2">
    <source>
        <dbReference type="ARBA" id="ARBA00010876"/>
    </source>
</evidence>
<comment type="similarity">
    <text evidence="2 6">Belongs to the pseudouridine synthase RluA family.</text>
</comment>
<evidence type="ECO:0000256" key="3">
    <source>
        <dbReference type="ARBA" id="ARBA00023235"/>
    </source>
</evidence>
<evidence type="ECO:0000259" key="7">
    <source>
        <dbReference type="SMART" id="SM00363"/>
    </source>
</evidence>
<evidence type="ECO:0000256" key="1">
    <source>
        <dbReference type="ARBA" id="ARBA00000073"/>
    </source>
</evidence>
<dbReference type="InterPro" id="IPR050188">
    <property type="entry name" value="RluA_PseudoU_synthase"/>
</dbReference>
<dbReference type="InterPro" id="IPR020103">
    <property type="entry name" value="PsdUridine_synth_cat_dom_sf"/>
</dbReference>
<dbReference type="Gene3D" id="3.30.2350.10">
    <property type="entry name" value="Pseudouridine synthase"/>
    <property type="match status" value="1"/>
</dbReference>
<dbReference type="SUPFAM" id="SSF55174">
    <property type="entry name" value="Alpha-L RNA-binding motif"/>
    <property type="match status" value="1"/>
</dbReference>
<protein>
    <recommendedName>
        <fullName evidence="6">Pseudouridine synthase</fullName>
        <ecNumber evidence="6">5.4.99.-</ecNumber>
    </recommendedName>
</protein>
<dbReference type="Pfam" id="PF01479">
    <property type="entry name" value="S4"/>
    <property type="match status" value="1"/>
</dbReference>
<dbReference type="NCBIfam" id="TIGR00005">
    <property type="entry name" value="rluA_subfam"/>
    <property type="match status" value="1"/>
</dbReference>
<keyword evidence="5" id="KW-0694">RNA-binding</keyword>
<keyword evidence="9" id="KW-1185">Reference proteome</keyword>
<dbReference type="AlphaFoldDB" id="A0A2W1JLY6"/>
<dbReference type="InterPro" id="IPR006225">
    <property type="entry name" value="PsdUridine_synth_RluC/D"/>
</dbReference>
<dbReference type="PROSITE" id="PS50889">
    <property type="entry name" value="S4"/>
    <property type="match status" value="1"/>
</dbReference>
<dbReference type="OrthoDB" id="9807829at2"/>
<comment type="function">
    <text evidence="6">Responsible for synthesis of pseudouridine from uracil.</text>
</comment>
<dbReference type="PANTHER" id="PTHR21600:SF44">
    <property type="entry name" value="RIBOSOMAL LARGE SUBUNIT PSEUDOURIDINE SYNTHASE D"/>
    <property type="match status" value="1"/>
</dbReference>
<comment type="catalytic activity">
    <reaction evidence="1 6">
        <text>a uridine in RNA = a pseudouridine in RNA</text>
        <dbReference type="Rhea" id="RHEA:48348"/>
        <dbReference type="Rhea" id="RHEA-COMP:12068"/>
        <dbReference type="Rhea" id="RHEA-COMP:12069"/>
        <dbReference type="ChEBI" id="CHEBI:65314"/>
        <dbReference type="ChEBI" id="CHEBI:65315"/>
    </reaction>
</comment>
<proteinExistence type="inferred from homology"/>
<dbReference type="GO" id="GO:0000455">
    <property type="term" value="P:enzyme-directed rRNA pseudouridine synthesis"/>
    <property type="evidence" value="ECO:0007669"/>
    <property type="project" value="TreeGrafter"/>
</dbReference>